<dbReference type="GO" id="GO:0016887">
    <property type="term" value="F:ATP hydrolysis activity"/>
    <property type="evidence" value="ECO:0007669"/>
    <property type="project" value="InterPro"/>
</dbReference>
<evidence type="ECO:0000256" key="2">
    <source>
        <dbReference type="ARBA" id="ARBA00022692"/>
    </source>
</evidence>
<evidence type="ECO:0000313" key="8">
    <source>
        <dbReference type="Proteomes" id="UP000004116"/>
    </source>
</evidence>
<keyword evidence="8" id="KW-1185">Reference proteome</keyword>
<evidence type="ECO:0000256" key="3">
    <source>
        <dbReference type="ARBA" id="ARBA00022989"/>
    </source>
</evidence>
<feature type="transmembrane region" description="Helical" evidence="5">
    <location>
        <begin position="168"/>
        <end position="188"/>
    </location>
</feature>
<dbReference type="Gene3D" id="1.20.1560.10">
    <property type="entry name" value="ABC transporter type 1, transmembrane domain"/>
    <property type="match status" value="1"/>
</dbReference>
<evidence type="ECO:0000256" key="5">
    <source>
        <dbReference type="SAM" id="Phobius"/>
    </source>
</evidence>
<reference evidence="7 8" key="1">
    <citation type="journal article" date="2012" name="Genome Res.">
        <title>Genomic basis of endosymbiont-conferred protection against an insect parasitoid.</title>
        <authorList>
            <person name="Hansen A.K."/>
            <person name="Vorburger C."/>
            <person name="Moran N.A."/>
        </authorList>
    </citation>
    <scope>NUCLEOTIDE SEQUENCE [LARGE SCALE GENOMIC DNA]</scope>
    <source>
        <strain evidence="8">R5.15</strain>
    </source>
</reference>
<dbReference type="Pfam" id="PF00005">
    <property type="entry name" value="ABC_tran"/>
    <property type="match status" value="1"/>
</dbReference>
<keyword evidence="4 5" id="KW-0472">Membrane</keyword>
<dbReference type="GO" id="GO:0034040">
    <property type="term" value="F:ATPase-coupled lipid transmembrane transporter activity"/>
    <property type="evidence" value="ECO:0007669"/>
    <property type="project" value="TreeGrafter"/>
</dbReference>
<feature type="domain" description="ABC transmembrane type-1" evidence="6">
    <location>
        <begin position="39"/>
        <end position="312"/>
    </location>
</feature>
<evidence type="ECO:0000313" key="7">
    <source>
        <dbReference type="EMBL" id="EGY29825.1"/>
    </source>
</evidence>
<dbReference type="GO" id="GO:0005886">
    <property type="term" value="C:plasma membrane"/>
    <property type="evidence" value="ECO:0007669"/>
    <property type="project" value="UniProtKB-SubCell"/>
</dbReference>
<feature type="non-terminal residue" evidence="7">
    <location>
        <position position="429"/>
    </location>
</feature>
<name>G2GWQ7_9ENTR</name>
<feature type="transmembrane region" description="Helical" evidence="5">
    <location>
        <begin position="259"/>
        <end position="280"/>
    </location>
</feature>
<comment type="caution">
    <text evidence="7">The sequence shown here is derived from an EMBL/GenBank/DDBJ whole genome shotgun (WGS) entry which is preliminary data.</text>
</comment>
<dbReference type="GO" id="GO:0140359">
    <property type="term" value="F:ABC-type transporter activity"/>
    <property type="evidence" value="ECO:0007669"/>
    <property type="project" value="InterPro"/>
</dbReference>
<dbReference type="Pfam" id="PF00664">
    <property type="entry name" value="ABC_membrane"/>
    <property type="match status" value="1"/>
</dbReference>
<keyword evidence="2 5" id="KW-0812">Transmembrane</keyword>
<sequence>MPTLFIPTTVARFVAYFLRKQQTCFFVQFTLCFGWSTKEALFPFFTKNMINSLYSQQTKSIILQTLLWQGGCLFLLWTVMELAMRWQGILAAQSFPQYRADIRTYLFNYVQGQTYDYFNTHSTGDIASKISGMPRACENLLEIFLLHVTSIGGAITISIILLGVTDGYFAVISVIWLVLHVGISFCWAKMCHQASEQQAMAVAALNGKIVDVFMNIMNVLLFAQGQTELNRFASSQQEEVSRAQYARWMVEKLKICQSLLAVFYLLTLLSYLIGGWFYGMVSPGDFALVPMLAFSLLGMVWWLNGQIPIIFREVGNIKAGLQLLKIPYQIRDKAEARLLKVGSGEIIFHDVSFNYPCGQSVFQHLFLSIPAKQKIGLVGFSGAGKSTLVRLLLRLHDVDAGAIMIDRQNIADVTQHSLRQQIAVIPQDL</sequence>
<dbReference type="AlphaFoldDB" id="G2GWQ7"/>
<gene>
    <name evidence="7" type="ORF">Rin_00001910</name>
</gene>
<evidence type="ECO:0000256" key="1">
    <source>
        <dbReference type="ARBA" id="ARBA00004651"/>
    </source>
</evidence>
<organism evidence="7 8">
    <name type="scientific">Candidatus Regiella insecticola 5.15</name>
    <dbReference type="NCBI Taxonomy" id="1005043"/>
    <lineage>
        <taxon>Bacteria</taxon>
        <taxon>Pseudomonadati</taxon>
        <taxon>Pseudomonadota</taxon>
        <taxon>Gammaproteobacteria</taxon>
        <taxon>Enterobacterales</taxon>
        <taxon>Enterobacteriaceae</taxon>
        <taxon>aphid secondary symbionts</taxon>
        <taxon>Candidatus Regiella</taxon>
    </lineage>
</organism>
<accession>G2GWQ7</accession>
<dbReference type="InterPro" id="IPR003439">
    <property type="entry name" value="ABC_transporter-like_ATP-bd"/>
</dbReference>
<proteinExistence type="predicted"/>
<dbReference type="Proteomes" id="UP000004116">
    <property type="component" value="Unassembled WGS sequence"/>
</dbReference>
<dbReference type="PANTHER" id="PTHR24221">
    <property type="entry name" value="ATP-BINDING CASSETTE SUB-FAMILY B"/>
    <property type="match status" value="1"/>
</dbReference>
<feature type="transmembrane region" description="Helical" evidence="5">
    <location>
        <begin position="143"/>
        <end position="162"/>
    </location>
</feature>
<dbReference type="PANTHER" id="PTHR24221:SF654">
    <property type="entry name" value="ATP-BINDING CASSETTE SUB-FAMILY B MEMBER 6"/>
    <property type="match status" value="1"/>
</dbReference>
<feature type="transmembrane region" description="Helical" evidence="5">
    <location>
        <begin position="286"/>
        <end position="303"/>
    </location>
</feature>
<dbReference type="InterPro" id="IPR039421">
    <property type="entry name" value="Type_1_exporter"/>
</dbReference>
<dbReference type="Gene3D" id="3.40.50.300">
    <property type="entry name" value="P-loop containing nucleotide triphosphate hydrolases"/>
    <property type="match status" value="1"/>
</dbReference>
<dbReference type="RefSeq" id="WP_006705825.1">
    <property type="nucleotide sequence ID" value="NZ_AGCA01000036.1"/>
</dbReference>
<evidence type="ECO:0000259" key="6">
    <source>
        <dbReference type="PROSITE" id="PS50929"/>
    </source>
</evidence>
<dbReference type="EMBL" id="AGCA01000036">
    <property type="protein sequence ID" value="EGY29825.1"/>
    <property type="molecule type" value="Genomic_DNA"/>
</dbReference>
<feature type="transmembrane region" description="Helical" evidence="5">
    <location>
        <begin position="61"/>
        <end position="80"/>
    </location>
</feature>
<dbReference type="InterPro" id="IPR027417">
    <property type="entry name" value="P-loop_NTPase"/>
</dbReference>
<comment type="subcellular location">
    <subcellularLocation>
        <location evidence="1">Cell membrane</location>
        <topology evidence="1">Multi-pass membrane protein</topology>
    </subcellularLocation>
</comment>
<dbReference type="SUPFAM" id="SSF90123">
    <property type="entry name" value="ABC transporter transmembrane region"/>
    <property type="match status" value="1"/>
</dbReference>
<dbReference type="GO" id="GO:0005524">
    <property type="term" value="F:ATP binding"/>
    <property type="evidence" value="ECO:0007669"/>
    <property type="project" value="InterPro"/>
</dbReference>
<dbReference type="SUPFAM" id="SSF52540">
    <property type="entry name" value="P-loop containing nucleoside triphosphate hydrolases"/>
    <property type="match status" value="1"/>
</dbReference>
<protein>
    <submittedName>
        <fullName evidence="7">ABC-type multidrug transport system, ATPase and permease component</fullName>
    </submittedName>
</protein>
<evidence type="ECO:0000256" key="4">
    <source>
        <dbReference type="ARBA" id="ARBA00023136"/>
    </source>
</evidence>
<dbReference type="InterPro" id="IPR011527">
    <property type="entry name" value="ABC1_TM_dom"/>
</dbReference>
<dbReference type="PROSITE" id="PS50929">
    <property type="entry name" value="ABC_TM1F"/>
    <property type="match status" value="1"/>
</dbReference>
<keyword evidence="3 5" id="KW-1133">Transmembrane helix</keyword>
<dbReference type="InterPro" id="IPR036640">
    <property type="entry name" value="ABC1_TM_sf"/>
</dbReference>